<proteinExistence type="predicted"/>
<protein>
    <submittedName>
        <fullName evidence="1">Uncharacterized protein</fullName>
    </submittedName>
</protein>
<dbReference type="Proteomes" id="UP001153334">
    <property type="component" value="Unassembled WGS sequence"/>
</dbReference>
<name>A0ACC2IXE9_9PEZI</name>
<evidence type="ECO:0000313" key="2">
    <source>
        <dbReference type="Proteomes" id="UP001153334"/>
    </source>
</evidence>
<comment type="caution">
    <text evidence="1">The sequence shown here is derived from an EMBL/GenBank/DDBJ whole genome shotgun (WGS) entry which is preliminary data.</text>
</comment>
<accession>A0ACC2IXE9</accession>
<dbReference type="EMBL" id="JAPESX010000749">
    <property type="protein sequence ID" value="KAJ8119875.1"/>
    <property type="molecule type" value="Genomic_DNA"/>
</dbReference>
<reference evidence="1" key="1">
    <citation type="submission" date="2022-11" db="EMBL/GenBank/DDBJ databases">
        <title>Genome Sequence of Nemania bipapillata.</title>
        <authorList>
            <person name="Buettner E."/>
        </authorList>
    </citation>
    <scope>NUCLEOTIDE SEQUENCE</scope>
    <source>
        <strain evidence="1">CP14</strain>
    </source>
</reference>
<sequence>MADPLLAAAIPPPNDEPLLFTKTGFNPTVDDVIEVRRVLTGLGVGNHTLPMEIALMIISLASYHPRISSANMSEAIYRADQFWRPGPDASVAELYLAATTLPVSHSIARAMSITFQMKGADQGWADNGGEGTYFNSHTWYEASILRPRSQAASVAALTGPDVRNFRTPPEARDHLEGQGWDMVEDNGAVVWRVHNNVTASHEYRHYKVDWVAGVPTEVGDPRAMGDGEGFLELLRPNDVIVLWARAEEQAWVNKTRGATIEIEYEVL</sequence>
<organism evidence="1 2">
    <name type="scientific">Nemania bipapillata</name>
    <dbReference type="NCBI Taxonomy" id="110536"/>
    <lineage>
        <taxon>Eukaryota</taxon>
        <taxon>Fungi</taxon>
        <taxon>Dikarya</taxon>
        <taxon>Ascomycota</taxon>
        <taxon>Pezizomycotina</taxon>
        <taxon>Sordariomycetes</taxon>
        <taxon>Xylariomycetidae</taxon>
        <taxon>Xylariales</taxon>
        <taxon>Xylariaceae</taxon>
        <taxon>Nemania</taxon>
    </lineage>
</organism>
<evidence type="ECO:0000313" key="1">
    <source>
        <dbReference type="EMBL" id="KAJ8119875.1"/>
    </source>
</evidence>
<keyword evidence="2" id="KW-1185">Reference proteome</keyword>
<gene>
    <name evidence="1" type="ORF">ONZ43_g3271</name>
</gene>